<name>A0ABP1Z7H7_9GAMM</name>
<comment type="caution">
    <text evidence="1">The sequence shown here is derived from an EMBL/GenBank/DDBJ whole genome shotgun (WGS) entry which is preliminary data.</text>
</comment>
<organism evidence="1 2">
    <name type="scientific">Yersinia wautersii</name>
    <dbReference type="NCBI Taxonomy" id="1341643"/>
    <lineage>
        <taxon>Bacteria</taxon>
        <taxon>Pseudomonadati</taxon>
        <taxon>Pseudomonadota</taxon>
        <taxon>Gammaproteobacteria</taxon>
        <taxon>Enterobacterales</taxon>
        <taxon>Yersiniaceae</taxon>
        <taxon>Yersinia</taxon>
    </lineage>
</organism>
<evidence type="ECO:0008006" key="3">
    <source>
        <dbReference type="Google" id="ProtNLM"/>
    </source>
</evidence>
<proteinExistence type="predicted"/>
<gene>
    <name evidence="1" type="ORF">ERS008478_00085</name>
</gene>
<sequence length="155" mass="17147">MPSRPGFNSMWNSFSKVNTSVPQVGNVVGGKVKSNIDSGIFQNACAIRMSYALNNSGISVPRNESKWKTSSGADRKWYIYRVEDMVRFLNDQFGKADVISSSSVSQNDFKNKKGILVFNVNWSDATGHATLWNGISCSDSCYFQQAGGAQLWLLK</sequence>
<reference evidence="1 2" key="1">
    <citation type="submission" date="2015-03" db="EMBL/GenBank/DDBJ databases">
        <authorList>
            <consortium name="Pathogen Informatics"/>
            <person name="Murphy D."/>
        </authorList>
    </citation>
    <scope>NUCLEOTIDE SEQUENCE [LARGE SCALE GENOMIC DNA]</scope>
    <source>
        <strain evidence="1 2">WP-931201</strain>
    </source>
</reference>
<dbReference type="Gene3D" id="3.90.1720.70">
    <property type="match status" value="1"/>
</dbReference>
<accession>A0ABP1Z7H7</accession>
<evidence type="ECO:0000313" key="2">
    <source>
        <dbReference type="Proteomes" id="UP000047420"/>
    </source>
</evidence>
<dbReference type="EMBL" id="CVMG01000001">
    <property type="protein sequence ID" value="CRG48581.1"/>
    <property type="molecule type" value="Genomic_DNA"/>
</dbReference>
<dbReference type="Pfam" id="PF14113">
    <property type="entry name" value="Tae4"/>
    <property type="match status" value="1"/>
</dbReference>
<dbReference type="InterPro" id="IPR025562">
    <property type="entry name" value="Tae4"/>
</dbReference>
<evidence type="ECO:0000313" key="1">
    <source>
        <dbReference type="EMBL" id="CRG48581.1"/>
    </source>
</evidence>
<keyword evidence="2" id="KW-1185">Reference proteome</keyword>
<protein>
    <recommendedName>
        <fullName evidence="3">Cytoplasmic protein</fullName>
    </recommendedName>
</protein>
<dbReference type="Proteomes" id="UP000047420">
    <property type="component" value="Unassembled WGS sequence"/>
</dbReference>
<dbReference type="RefSeq" id="WP_033849684.1">
    <property type="nucleotide sequence ID" value="NZ_CBLG010000047.1"/>
</dbReference>